<dbReference type="Proteomes" id="UP000681720">
    <property type="component" value="Unassembled WGS sequence"/>
</dbReference>
<evidence type="ECO:0000313" key="3">
    <source>
        <dbReference type="Proteomes" id="UP000681967"/>
    </source>
</evidence>
<feature type="non-terminal residue" evidence="1">
    <location>
        <position position="1"/>
    </location>
</feature>
<evidence type="ECO:0000313" key="2">
    <source>
        <dbReference type="EMBL" id="CAF5202952.1"/>
    </source>
</evidence>
<dbReference type="AlphaFoldDB" id="A0A8S3FHU9"/>
<dbReference type="PANTHER" id="PTHR11777">
    <property type="entry name" value="ALANYL-TRNA SYNTHETASE"/>
    <property type="match status" value="1"/>
</dbReference>
<dbReference type="Proteomes" id="UP000681967">
    <property type="component" value="Unassembled WGS sequence"/>
</dbReference>
<dbReference type="GO" id="GO:0004813">
    <property type="term" value="F:alanine-tRNA ligase activity"/>
    <property type="evidence" value="ECO:0007669"/>
    <property type="project" value="TreeGrafter"/>
</dbReference>
<organism evidence="1 3">
    <name type="scientific">Rotaria magnacalcarata</name>
    <dbReference type="NCBI Taxonomy" id="392030"/>
    <lineage>
        <taxon>Eukaryota</taxon>
        <taxon>Metazoa</taxon>
        <taxon>Spiralia</taxon>
        <taxon>Gnathifera</taxon>
        <taxon>Rotifera</taxon>
        <taxon>Eurotatoria</taxon>
        <taxon>Bdelloidea</taxon>
        <taxon>Philodinida</taxon>
        <taxon>Philodinidae</taxon>
        <taxon>Rotaria</taxon>
    </lineage>
</organism>
<dbReference type="GO" id="GO:0006419">
    <property type="term" value="P:alanyl-tRNA aminoacylation"/>
    <property type="evidence" value="ECO:0007669"/>
    <property type="project" value="TreeGrafter"/>
</dbReference>
<protein>
    <recommendedName>
        <fullName evidence="4">Alanyl tRNA synthetase</fullName>
    </recommendedName>
</protein>
<dbReference type="PANTHER" id="PTHR11777:SF9">
    <property type="entry name" value="ALANINE--TRNA LIGASE, CYTOPLASMIC"/>
    <property type="match status" value="1"/>
</dbReference>
<dbReference type="SUPFAM" id="SSF55186">
    <property type="entry name" value="ThrRS/AlaRS common domain"/>
    <property type="match status" value="1"/>
</dbReference>
<dbReference type="GO" id="GO:0000166">
    <property type="term" value="F:nucleotide binding"/>
    <property type="evidence" value="ECO:0007669"/>
    <property type="project" value="InterPro"/>
</dbReference>
<name>A0A8S3FHU9_9BILA</name>
<dbReference type="InterPro" id="IPR050058">
    <property type="entry name" value="Ala-tRNA_ligase"/>
</dbReference>
<dbReference type="EMBL" id="CAJOBJ010347165">
    <property type="protein sequence ID" value="CAF5202952.1"/>
    <property type="molecule type" value="Genomic_DNA"/>
</dbReference>
<proteinExistence type="predicted"/>
<sequence length="110" mass="13211">NVFRLHEHILHYGYFLGNENIDDKNVVCCVDMKRRLNLSRNHTTTHLVNRILRELLNDSNLIQKASLIHEDYFIFEYSSINTNANDNIFEELEKRVRYLFVLIDVLRNFV</sequence>
<dbReference type="EMBL" id="CAJOBH010245858">
    <property type="protein sequence ID" value="CAF5124589.1"/>
    <property type="molecule type" value="Genomic_DNA"/>
</dbReference>
<accession>A0A8S3FHU9</accession>
<dbReference type="Gene3D" id="3.30.980.10">
    <property type="entry name" value="Threonyl-trna Synthetase, Chain A, domain 2"/>
    <property type="match status" value="1"/>
</dbReference>
<gene>
    <name evidence="1" type="ORF">BYL167_LOCUS67573</name>
    <name evidence="2" type="ORF">GIL414_LOCUS77232</name>
</gene>
<dbReference type="GO" id="GO:0002161">
    <property type="term" value="F:aminoacyl-tRNA deacylase activity"/>
    <property type="evidence" value="ECO:0007669"/>
    <property type="project" value="TreeGrafter"/>
</dbReference>
<dbReference type="InterPro" id="IPR018163">
    <property type="entry name" value="Thr/Ala-tRNA-synth_IIc_edit"/>
</dbReference>
<evidence type="ECO:0008006" key="4">
    <source>
        <dbReference type="Google" id="ProtNLM"/>
    </source>
</evidence>
<reference evidence="1" key="1">
    <citation type="submission" date="2021-02" db="EMBL/GenBank/DDBJ databases">
        <authorList>
            <person name="Nowell W R."/>
        </authorList>
    </citation>
    <scope>NUCLEOTIDE SEQUENCE</scope>
</reference>
<evidence type="ECO:0000313" key="1">
    <source>
        <dbReference type="EMBL" id="CAF5124589.1"/>
    </source>
</evidence>
<comment type="caution">
    <text evidence="1">The sequence shown here is derived from an EMBL/GenBank/DDBJ whole genome shotgun (WGS) entry which is preliminary data.</text>
</comment>